<keyword evidence="2" id="KW-0732">Signal</keyword>
<dbReference type="PANTHER" id="PTHR35043:SF7">
    <property type="entry name" value="TRANSCRIPTION FACTOR DOMAIN-CONTAINING PROTEIN"/>
    <property type="match status" value="1"/>
</dbReference>
<gene>
    <name evidence="3" type="ORF">BCR34DRAFT_490279</name>
</gene>
<dbReference type="EMBL" id="MCFA01000118">
    <property type="protein sequence ID" value="ORY06213.1"/>
    <property type="molecule type" value="Genomic_DNA"/>
</dbReference>
<evidence type="ECO:0000313" key="4">
    <source>
        <dbReference type="Proteomes" id="UP000193144"/>
    </source>
</evidence>
<feature type="transmembrane region" description="Helical" evidence="1">
    <location>
        <begin position="244"/>
        <end position="268"/>
    </location>
</feature>
<evidence type="ECO:0000256" key="1">
    <source>
        <dbReference type="SAM" id="Phobius"/>
    </source>
</evidence>
<feature type="chain" id="PRO_5012666138" evidence="2">
    <location>
        <begin position="23"/>
        <end position="466"/>
    </location>
</feature>
<dbReference type="OrthoDB" id="9451547at2759"/>
<evidence type="ECO:0000256" key="2">
    <source>
        <dbReference type="SAM" id="SignalP"/>
    </source>
</evidence>
<name>A0A1Y1Z7J1_9PLEO</name>
<dbReference type="Proteomes" id="UP000193144">
    <property type="component" value="Unassembled WGS sequence"/>
</dbReference>
<comment type="caution">
    <text evidence="3">The sequence shown here is derived from an EMBL/GenBank/DDBJ whole genome shotgun (WGS) entry which is preliminary data.</text>
</comment>
<organism evidence="3 4">
    <name type="scientific">Clohesyomyces aquaticus</name>
    <dbReference type="NCBI Taxonomy" id="1231657"/>
    <lineage>
        <taxon>Eukaryota</taxon>
        <taxon>Fungi</taxon>
        <taxon>Dikarya</taxon>
        <taxon>Ascomycota</taxon>
        <taxon>Pezizomycotina</taxon>
        <taxon>Dothideomycetes</taxon>
        <taxon>Pleosporomycetidae</taxon>
        <taxon>Pleosporales</taxon>
        <taxon>Lindgomycetaceae</taxon>
        <taxon>Clohesyomyces</taxon>
    </lineage>
</organism>
<feature type="transmembrane region" description="Helical" evidence="1">
    <location>
        <begin position="219"/>
        <end position="238"/>
    </location>
</feature>
<accession>A0A1Y1Z7J1</accession>
<keyword evidence="1" id="KW-0472">Membrane</keyword>
<proteinExistence type="predicted"/>
<keyword evidence="4" id="KW-1185">Reference proteome</keyword>
<reference evidence="3 4" key="1">
    <citation type="submission" date="2016-07" db="EMBL/GenBank/DDBJ databases">
        <title>Pervasive Adenine N6-methylation of Active Genes in Fungi.</title>
        <authorList>
            <consortium name="DOE Joint Genome Institute"/>
            <person name="Mondo S.J."/>
            <person name="Dannebaum R.O."/>
            <person name="Kuo R.C."/>
            <person name="Labutti K."/>
            <person name="Haridas S."/>
            <person name="Kuo A."/>
            <person name="Salamov A."/>
            <person name="Ahrendt S.R."/>
            <person name="Lipzen A."/>
            <person name="Sullivan W."/>
            <person name="Andreopoulos W.B."/>
            <person name="Clum A."/>
            <person name="Lindquist E."/>
            <person name="Daum C."/>
            <person name="Ramamoorthy G.K."/>
            <person name="Gryganskyi A."/>
            <person name="Culley D."/>
            <person name="Magnuson J.K."/>
            <person name="James T.Y."/>
            <person name="O'Malley M.A."/>
            <person name="Stajich J.E."/>
            <person name="Spatafora J.W."/>
            <person name="Visel A."/>
            <person name="Grigoriev I.V."/>
        </authorList>
    </citation>
    <scope>NUCLEOTIDE SEQUENCE [LARGE SCALE GENOMIC DNA]</scope>
    <source>
        <strain evidence="3 4">CBS 115471</strain>
    </source>
</reference>
<dbReference type="STRING" id="1231657.A0A1Y1Z7J1"/>
<protein>
    <submittedName>
        <fullName evidence="3">Uncharacterized protein</fullName>
    </submittedName>
</protein>
<evidence type="ECO:0000313" key="3">
    <source>
        <dbReference type="EMBL" id="ORY06213.1"/>
    </source>
</evidence>
<feature type="signal peptide" evidence="2">
    <location>
        <begin position="1"/>
        <end position="22"/>
    </location>
</feature>
<dbReference type="AlphaFoldDB" id="A0A1Y1Z7J1"/>
<feature type="transmembrane region" description="Helical" evidence="1">
    <location>
        <begin position="385"/>
        <end position="404"/>
    </location>
</feature>
<sequence length="466" mass="52834">MDCFISWYFFLLLPIFVPRACGLRTFRPNCGTPPEGVGFVQGVNIRSTLDIVWGCLFTLLICTWTVQHLNLPPRRNNLSQDEEQGKLEKCQAWLSKRWHKAHPRMKWMALTIVLPELLLGKAYQEYIMANRSRDKMRQFAQDDGVEWTKMHGFYANMGGFALAVRGTREGSEKEYVYLNANTMWLARGSRNDGSNKNLLLCQLPHFTEADIEDKSKGDFFIKATAFIQVLWLVIQVIVRGARGLVISPLEFAVIAYSASFFITYLLWWSKPQDVRNPRILRLDEIEAEGRNDPPKKIDAGVQTDPLNEIGVEVRDDALNKIEGERSDIFKPPPNDARYDNAPSQFLPNAAGLTRMDDGIAFGGVVFGALHCAAWNSPFPTPIERLLWRVASVVSAGMLPLYYLILLCDIHTSRPRLVKQILSVLELLAIIVYILARSFLLVEMCRSLGFLPPEAFAATWASEIPHV</sequence>
<keyword evidence="1" id="KW-0812">Transmembrane</keyword>
<keyword evidence="1" id="KW-1133">Transmembrane helix</keyword>
<feature type="transmembrane region" description="Helical" evidence="1">
    <location>
        <begin position="416"/>
        <end position="435"/>
    </location>
</feature>
<dbReference type="PANTHER" id="PTHR35043">
    <property type="entry name" value="TRANSCRIPTION FACTOR DOMAIN-CONTAINING PROTEIN"/>
    <property type="match status" value="1"/>
</dbReference>